<feature type="transmembrane region" description="Helical" evidence="5">
    <location>
        <begin position="16"/>
        <end position="40"/>
    </location>
</feature>
<sequence>MTKMDKGKTYGVTREILISCLICQILTNISVMAIGACLAVDPKKAELKGHGFIMLILSVMFLCILAAGSVGAIGEHYCILLLFAGLMVVGFLVGGLTHLMVFLTSGPHVPYQQLHLSLRDYENIKTVNNIWDSTQEQGKCCGITGPQDWLAANMKIPSSCCYASSDTDDIPSEHCSNENEKRYLYQKGCFKQVNNQRKPPAFIFKTDYMEFESLMKPRKKKKRNNYKEAVIYVMVFDYLSKIICIVAALTMAWLLW</sequence>
<keyword evidence="7" id="KW-1185">Reference proteome</keyword>
<feature type="transmembrane region" description="Helical" evidence="5">
    <location>
        <begin position="229"/>
        <end position="255"/>
    </location>
</feature>
<accession>A0ABD2MTK9</accession>
<feature type="transmembrane region" description="Helical" evidence="5">
    <location>
        <begin position="79"/>
        <end position="103"/>
    </location>
</feature>
<comment type="subcellular location">
    <subcellularLocation>
        <location evidence="1">Membrane</location>
        <topology evidence="1">Multi-pass membrane protein</topology>
    </subcellularLocation>
</comment>
<evidence type="ECO:0000256" key="2">
    <source>
        <dbReference type="ARBA" id="ARBA00022692"/>
    </source>
</evidence>
<dbReference type="SUPFAM" id="SSF48652">
    <property type="entry name" value="Tetraspanin"/>
    <property type="match status" value="1"/>
</dbReference>
<dbReference type="InterPro" id="IPR018499">
    <property type="entry name" value="Tetraspanin/Peripherin"/>
</dbReference>
<proteinExistence type="predicted"/>
<evidence type="ECO:0000256" key="3">
    <source>
        <dbReference type="ARBA" id="ARBA00022989"/>
    </source>
</evidence>
<dbReference type="PANTHER" id="PTHR19282:SF456">
    <property type="entry name" value="CD63 MOLECULE"/>
    <property type="match status" value="1"/>
</dbReference>
<name>A0ABD2MTK9_9CUCU</name>
<keyword evidence="2 5" id="KW-0812">Transmembrane</keyword>
<dbReference type="Proteomes" id="UP001516400">
    <property type="component" value="Unassembled WGS sequence"/>
</dbReference>
<comment type="caution">
    <text evidence="6">The sequence shown here is derived from an EMBL/GenBank/DDBJ whole genome shotgun (WGS) entry which is preliminary data.</text>
</comment>
<dbReference type="CDD" id="cd03127">
    <property type="entry name" value="tetraspanin_LEL"/>
    <property type="match status" value="1"/>
</dbReference>
<dbReference type="Pfam" id="PF00335">
    <property type="entry name" value="Tetraspanin"/>
    <property type="match status" value="1"/>
</dbReference>
<dbReference type="PANTHER" id="PTHR19282">
    <property type="entry name" value="TETRASPANIN"/>
    <property type="match status" value="1"/>
</dbReference>
<dbReference type="EMBL" id="JABFTP020000021">
    <property type="protein sequence ID" value="KAL3269806.1"/>
    <property type="molecule type" value="Genomic_DNA"/>
</dbReference>
<reference evidence="6 7" key="1">
    <citation type="journal article" date="2021" name="BMC Biol.">
        <title>Horizontally acquired antibacterial genes associated with adaptive radiation of ladybird beetles.</title>
        <authorList>
            <person name="Li H.S."/>
            <person name="Tang X.F."/>
            <person name="Huang Y.H."/>
            <person name="Xu Z.Y."/>
            <person name="Chen M.L."/>
            <person name="Du X.Y."/>
            <person name="Qiu B.Y."/>
            <person name="Chen P.T."/>
            <person name="Zhang W."/>
            <person name="Slipinski A."/>
            <person name="Escalona H.E."/>
            <person name="Waterhouse R.M."/>
            <person name="Zwick A."/>
            <person name="Pang H."/>
        </authorList>
    </citation>
    <scope>NUCLEOTIDE SEQUENCE [LARGE SCALE GENOMIC DNA]</scope>
    <source>
        <strain evidence="6">SYSU2018</strain>
    </source>
</reference>
<protein>
    <recommendedName>
        <fullName evidence="8">Tetraspanin</fullName>
    </recommendedName>
</protein>
<keyword evidence="3 5" id="KW-1133">Transmembrane helix</keyword>
<evidence type="ECO:0000313" key="6">
    <source>
        <dbReference type="EMBL" id="KAL3269806.1"/>
    </source>
</evidence>
<gene>
    <name evidence="6" type="ORF">HHI36_008865</name>
</gene>
<organism evidence="6 7">
    <name type="scientific">Cryptolaemus montrouzieri</name>
    <dbReference type="NCBI Taxonomy" id="559131"/>
    <lineage>
        <taxon>Eukaryota</taxon>
        <taxon>Metazoa</taxon>
        <taxon>Ecdysozoa</taxon>
        <taxon>Arthropoda</taxon>
        <taxon>Hexapoda</taxon>
        <taxon>Insecta</taxon>
        <taxon>Pterygota</taxon>
        <taxon>Neoptera</taxon>
        <taxon>Endopterygota</taxon>
        <taxon>Coleoptera</taxon>
        <taxon>Polyphaga</taxon>
        <taxon>Cucujiformia</taxon>
        <taxon>Coccinelloidea</taxon>
        <taxon>Coccinellidae</taxon>
        <taxon>Scymninae</taxon>
        <taxon>Scymnini</taxon>
        <taxon>Cryptolaemus</taxon>
    </lineage>
</organism>
<dbReference type="AlphaFoldDB" id="A0ABD2MTK9"/>
<dbReference type="GO" id="GO:0016020">
    <property type="term" value="C:membrane"/>
    <property type="evidence" value="ECO:0007669"/>
    <property type="project" value="UniProtKB-SubCell"/>
</dbReference>
<evidence type="ECO:0000256" key="5">
    <source>
        <dbReference type="SAM" id="Phobius"/>
    </source>
</evidence>
<evidence type="ECO:0000256" key="1">
    <source>
        <dbReference type="ARBA" id="ARBA00004141"/>
    </source>
</evidence>
<dbReference type="InterPro" id="IPR008952">
    <property type="entry name" value="Tetraspanin_EC2_sf"/>
</dbReference>
<evidence type="ECO:0000313" key="7">
    <source>
        <dbReference type="Proteomes" id="UP001516400"/>
    </source>
</evidence>
<evidence type="ECO:0008006" key="8">
    <source>
        <dbReference type="Google" id="ProtNLM"/>
    </source>
</evidence>
<evidence type="ECO:0000256" key="4">
    <source>
        <dbReference type="ARBA" id="ARBA00023136"/>
    </source>
</evidence>
<keyword evidence="4 5" id="KW-0472">Membrane</keyword>
<dbReference type="Gene3D" id="1.10.1450.10">
    <property type="entry name" value="Tetraspanin"/>
    <property type="match status" value="1"/>
</dbReference>
<feature type="transmembrane region" description="Helical" evidence="5">
    <location>
        <begin position="52"/>
        <end position="73"/>
    </location>
</feature>